<accession>A0AB94IWG3</accession>
<evidence type="ECO:0000313" key="3">
    <source>
        <dbReference type="Proteomes" id="UP000008957"/>
    </source>
</evidence>
<reference evidence="2 3" key="2">
    <citation type="submission" date="2010-03" db="EMBL/GenBank/DDBJ databases">
        <authorList>
            <person name="Pajon A."/>
        </authorList>
    </citation>
    <scope>NUCLEOTIDE SEQUENCE [LARGE SCALE GENOMIC DNA]</scope>
    <source>
        <strain evidence="2 3">SGP1</strain>
    </source>
</reference>
<dbReference type="KEGG" id="sbr:SY1_07160"/>
<feature type="transmembrane region" description="Helical" evidence="1">
    <location>
        <begin position="116"/>
        <end position="134"/>
    </location>
</feature>
<dbReference type="AlphaFoldDB" id="A0AB94IWG3"/>
<feature type="transmembrane region" description="Helical" evidence="1">
    <location>
        <begin position="92"/>
        <end position="110"/>
    </location>
</feature>
<name>A0AB94IWG3_9BACT</name>
<keyword evidence="1" id="KW-1133">Transmembrane helix</keyword>
<protein>
    <submittedName>
        <fullName evidence="2">Uncharacterized protein</fullName>
    </submittedName>
</protein>
<evidence type="ECO:0000313" key="2">
    <source>
        <dbReference type="EMBL" id="CBL28059.1"/>
    </source>
</evidence>
<reference evidence="3" key="1">
    <citation type="submission" date="2010-03" db="EMBL/GenBank/DDBJ databases">
        <title>The genome sequence of Synergistetes sp. SGP1.</title>
        <authorList>
            <consortium name="metaHIT consortium -- http://www.metahit.eu/"/>
            <person name="Pajon A."/>
            <person name="Turner K."/>
            <person name="Parkhill J."/>
            <person name="Wade W."/>
            <person name="Vartoukian S."/>
        </authorList>
    </citation>
    <scope>NUCLEOTIDE SEQUENCE [LARGE SCALE GENOMIC DNA]</scope>
    <source>
        <strain evidence="3">SGP1</strain>
    </source>
</reference>
<gene>
    <name evidence="2" type="ORF">SY1_07160</name>
</gene>
<keyword evidence="1" id="KW-0812">Transmembrane</keyword>
<proteinExistence type="predicted"/>
<keyword evidence="3" id="KW-1185">Reference proteome</keyword>
<sequence>MIRVSYDGLFDFVQGFLSARFRLYGLALAAGDNALLTLLMSSGDVSREPELARSLSALMEPLGMLTSVVWFSRGTPGSDWMETRFSLIRSPWAWMALASSVALIVIAGWVGFFWTAFWGTAAWFVVRGLTFLFFRRKNFLLPQAGIRNGDGRV</sequence>
<dbReference type="Proteomes" id="UP000008957">
    <property type="component" value="Chromosome"/>
</dbReference>
<keyword evidence="1" id="KW-0472">Membrane</keyword>
<dbReference type="EMBL" id="FP929056">
    <property type="protein sequence ID" value="CBL28059.1"/>
    <property type="molecule type" value="Genomic_DNA"/>
</dbReference>
<feature type="transmembrane region" description="Helical" evidence="1">
    <location>
        <begin position="21"/>
        <end position="39"/>
    </location>
</feature>
<organism evidence="2 3">
    <name type="scientific">Fretibacterium fastidiosum</name>
    <dbReference type="NCBI Taxonomy" id="651822"/>
    <lineage>
        <taxon>Bacteria</taxon>
        <taxon>Thermotogati</taxon>
        <taxon>Synergistota</taxon>
        <taxon>Synergistia</taxon>
        <taxon>Synergistales</taxon>
        <taxon>Aminobacteriaceae</taxon>
        <taxon>Fretibacterium</taxon>
    </lineage>
</organism>
<feature type="transmembrane region" description="Helical" evidence="1">
    <location>
        <begin position="51"/>
        <end position="71"/>
    </location>
</feature>
<evidence type="ECO:0000256" key="1">
    <source>
        <dbReference type="SAM" id="Phobius"/>
    </source>
</evidence>